<dbReference type="SUPFAM" id="SSF52777">
    <property type="entry name" value="CoA-dependent acyltransferases"/>
    <property type="match status" value="1"/>
</dbReference>
<gene>
    <name evidence="1" type="ORF">LCGC14_2006580</name>
</gene>
<evidence type="ECO:0000313" key="1">
    <source>
        <dbReference type="EMBL" id="KKL80258.1"/>
    </source>
</evidence>
<dbReference type="AlphaFoldDB" id="A0A0F9F1M9"/>
<sequence>MSTYSVIPERFRAVAGDKLGFVHMHIMDYQIHFIAEFDGILDKDRLAQAMRLLMDAEPVLGSRFVYHW</sequence>
<accession>A0A0F9F1M9</accession>
<protein>
    <submittedName>
        <fullName evidence="1">Uncharacterized protein</fullName>
    </submittedName>
</protein>
<dbReference type="EMBL" id="LAZR01022907">
    <property type="protein sequence ID" value="KKL80258.1"/>
    <property type="molecule type" value="Genomic_DNA"/>
</dbReference>
<organism evidence="1">
    <name type="scientific">marine sediment metagenome</name>
    <dbReference type="NCBI Taxonomy" id="412755"/>
    <lineage>
        <taxon>unclassified sequences</taxon>
        <taxon>metagenomes</taxon>
        <taxon>ecological metagenomes</taxon>
    </lineage>
</organism>
<reference evidence="1" key="1">
    <citation type="journal article" date="2015" name="Nature">
        <title>Complex archaea that bridge the gap between prokaryotes and eukaryotes.</title>
        <authorList>
            <person name="Spang A."/>
            <person name="Saw J.H."/>
            <person name="Jorgensen S.L."/>
            <person name="Zaremba-Niedzwiedzka K."/>
            <person name="Martijn J."/>
            <person name="Lind A.E."/>
            <person name="van Eijk R."/>
            <person name="Schleper C."/>
            <person name="Guy L."/>
            <person name="Ettema T.J."/>
        </authorList>
    </citation>
    <scope>NUCLEOTIDE SEQUENCE</scope>
</reference>
<comment type="caution">
    <text evidence="1">The sequence shown here is derived from an EMBL/GenBank/DDBJ whole genome shotgun (WGS) entry which is preliminary data.</text>
</comment>
<name>A0A0F9F1M9_9ZZZZ</name>
<feature type="non-terminal residue" evidence="1">
    <location>
        <position position="68"/>
    </location>
</feature>
<proteinExistence type="predicted"/>